<feature type="compositionally biased region" description="Low complexity" evidence="1">
    <location>
        <begin position="90"/>
        <end position="130"/>
    </location>
</feature>
<organism evidence="3">
    <name type="scientific">Rhodotorula toruloides</name>
    <name type="common">Yeast</name>
    <name type="synonym">Rhodosporidium toruloides</name>
    <dbReference type="NCBI Taxonomy" id="5286"/>
    <lineage>
        <taxon>Eukaryota</taxon>
        <taxon>Fungi</taxon>
        <taxon>Dikarya</taxon>
        <taxon>Basidiomycota</taxon>
        <taxon>Pucciniomycotina</taxon>
        <taxon>Microbotryomycetes</taxon>
        <taxon>Sporidiobolales</taxon>
        <taxon>Sporidiobolaceae</taxon>
        <taxon>Rhodotorula</taxon>
    </lineage>
</organism>
<dbReference type="SMART" id="SM00066">
    <property type="entry name" value="GAL4"/>
    <property type="match status" value="1"/>
</dbReference>
<dbReference type="PANTHER" id="PTHR47431:SF1">
    <property type="entry name" value="ZN(II)2CYS6 TRANSCRIPTION FACTOR (EUROFUNG)"/>
    <property type="match status" value="1"/>
</dbReference>
<name>A0A061BL51_RHOTO</name>
<dbReference type="InterPro" id="IPR036864">
    <property type="entry name" value="Zn2-C6_fun-type_DNA-bd_sf"/>
</dbReference>
<feature type="region of interest" description="Disordered" evidence="1">
    <location>
        <begin position="69"/>
        <end position="153"/>
    </location>
</feature>
<dbReference type="GO" id="GO:0000981">
    <property type="term" value="F:DNA-binding transcription factor activity, RNA polymerase II-specific"/>
    <property type="evidence" value="ECO:0007669"/>
    <property type="project" value="InterPro"/>
</dbReference>
<dbReference type="InterPro" id="IPR001138">
    <property type="entry name" value="Zn2Cys6_DnaBD"/>
</dbReference>
<evidence type="ECO:0000313" key="3">
    <source>
        <dbReference type="EMBL" id="CDR48696.1"/>
    </source>
</evidence>
<evidence type="ECO:0000259" key="2">
    <source>
        <dbReference type="PROSITE" id="PS50048"/>
    </source>
</evidence>
<protein>
    <submittedName>
        <fullName evidence="3">RHTO0S19e02652g1_1</fullName>
    </submittedName>
</protein>
<dbReference type="SUPFAM" id="SSF57701">
    <property type="entry name" value="Zn2/Cys6 DNA-binding domain"/>
    <property type="match status" value="1"/>
</dbReference>
<dbReference type="EMBL" id="LK052954">
    <property type="protein sequence ID" value="CDR48696.1"/>
    <property type="molecule type" value="Genomic_DNA"/>
</dbReference>
<accession>A0A061BL51</accession>
<gene>
    <name evidence="3" type="ORF">RHTO0S_19e02652g</name>
</gene>
<evidence type="ECO:0000256" key="1">
    <source>
        <dbReference type="SAM" id="MobiDB-lite"/>
    </source>
</evidence>
<dbReference type="OrthoDB" id="2525012at2759"/>
<proteinExistence type="predicted"/>
<dbReference type="Gene3D" id="4.10.240.10">
    <property type="entry name" value="Zn(2)-C6 fungal-type DNA-binding domain"/>
    <property type="match status" value="1"/>
</dbReference>
<dbReference type="CDD" id="cd00067">
    <property type="entry name" value="GAL4"/>
    <property type="match status" value="1"/>
</dbReference>
<dbReference type="GO" id="GO:0008270">
    <property type="term" value="F:zinc ion binding"/>
    <property type="evidence" value="ECO:0007669"/>
    <property type="project" value="InterPro"/>
</dbReference>
<feature type="domain" description="Zn(2)-C6 fungal-type" evidence="2">
    <location>
        <begin position="17"/>
        <end position="67"/>
    </location>
</feature>
<dbReference type="AlphaFoldDB" id="A0A061BL51"/>
<sequence>MTRPIPVTGQRKRPSKSCLACRQAKVKCTGLSEEYLHALEDPDLLAKWQGPHPVCSRCTKHGETCSFAASRRKGRPRRLLRDEAGNVIDARSSSASRSRQPVQLPSPQGSGSGSGDRSPSPSNSSSSQDTGSEKAPQPMPAFTFPTSGLPTPPSPLRPLTRFPPVDHTPLAIAFLQDAYPWVPLLPSDISSLSNYLMTADPLLPAAVSCILDPSLSPPSIDLASRVRPLALSTLQATTLLFLHAFAAQNKSLALQLLQWTCTELAARGWAGEQTAGELQAEDGFVKLGWYCWGMEIQLGIIMGVRASILAHVPPPSVLDATTVQRHAFRLAFDATNYAHLWAVDPSAQPAYLNDIVHRSHVIHSIARSTLASLPAEPALLSQAALRHSSLLGALLSLAAIILVLSSQSPLSPYIAPALPCSLDTTCLPPSPHRREIARAARGIVDIVKTFAGGADLPLSPVSPGTSKSAFYHPFFGCCLVVASRGLLLEAESYSTGDNSLCPSPPSSPIDQVACPAKQIAQIVQDLDLCERVLRGQAKRWSASDMLATEVSLLRRTAGVA</sequence>
<dbReference type="PROSITE" id="PS50048">
    <property type="entry name" value="ZN2_CY6_FUNGAL_2"/>
    <property type="match status" value="1"/>
</dbReference>
<reference evidence="3" key="1">
    <citation type="journal article" date="2014" name="Genome Announc.">
        <title>Draft genome sequence of Rhodosporidium toruloides CECT1137, an oleaginous yeast of biotechnological interest.</title>
        <authorList>
            <person name="Morin N."/>
            <person name="Calcas X."/>
            <person name="Devillers H."/>
            <person name="Durrens P."/>
            <person name="Sherman D.J."/>
            <person name="Nicaud J.-M."/>
            <person name="Neuveglise C."/>
        </authorList>
    </citation>
    <scope>NUCLEOTIDE SEQUENCE</scope>
    <source>
        <strain evidence="3">CECT1137</strain>
    </source>
</reference>
<dbReference type="PANTHER" id="PTHR47431">
    <property type="entry name" value="ZN(II)2CYS6 TRANSCRIPTION FACTOR (EUROFUNG)-RELATED"/>
    <property type="match status" value="1"/>
</dbReference>